<accession>A0A9D4NDN1</accession>
<dbReference type="Proteomes" id="UP000828390">
    <property type="component" value="Unassembled WGS sequence"/>
</dbReference>
<dbReference type="AlphaFoldDB" id="A0A9D4NDN1"/>
<evidence type="ECO:0000313" key="1">
    <source>
        <dbReference type="EMBL" id="KAH3894528.1"/>
    </source>
</evidence>
<dbReference type="EMBL" id="JAIWYP010000001">
    <property type="protein sequence ID" value="KAH3894528.1"/>
    <property type="molecule type" value="Genomic_DNA"/>
</dbReference>
<comment type="caution">
    <text evidence="1">The sequence shown here is derived from an EMBL/GenBank/DDBJ whole genome shotgun (WGS) entry which is preliminary data.</text>
</comment>
<evidence type="ECO:0000313" key="2">
    <source>
        <dbReference type="Proteomes" id="UP000828390"/>
    </source>
</evidence>
<keyword evidence="2" id="KW-1185">Reference proteome</keyword>
<gene>
    <name evidence="1" type="ORF">DPMN_018686</name>
</gene>
<reference evidence="1" key="1">
    <citation type="journal article" date="2019" name="bioRxiv">
        <title>The Genome of the Zebra Mussel, Dreissena polymorpha: A Resource for Invasive Species Research.</title>
        <authorList>
            <person name="McCartney M.A."/>
            <person name="Auch B."/>
            <person name="Kono T."/>
            <person name="Mallez S."/>
            <person name="Zhang Y."/>
            <person name="Obille A."/>
            <person name="Becker A."/>
            <person name="Abrahante J.E."/>
            <person name="Garbe J."/>
            <person name="Badalamenti J.P."/>
            <person name="Herman A."/>
            <person name="Mangelson H."/>
            <person name="Liachko I."/>
            <person name="Sullivan S."/>
            <person name="Sone E.D."/>
            <person name="Koren S."/>
            <person name="Silverstein K.A.T."/>
            <person name="Beckman K.B."/>
            <person name="Gohl D.M."/>
        </authorList>
    </citation>
    <scope>NUCLEOTIDE SEQUENCE</scope>
    <source>
        <strain evidence="1">Duluth1</strain>
        <tissue evidence="1">Whole animal</tissue>
    </source>
</reference>
<protein>
    <submittedName>
        <fullName evidence="1">Uncharacterized protein</fullName>
    </submittedName>
</protein>
<sequence>MADLYPAYRFSLTSNRKRITMLGRMADRQRAHEIADFLKHTTSTADRHYAPFEQL</sequence>
<proteinExistence type="predicted"/>
<reference evidence="1" key="2">
    <citation type="submission" date="2020-11" db="EMBL/GenBank/DDBJ databases">
        <authorList>
            <person name="McCartney M.A."/>
            <person name="Auch B."/>
            <person name="Kono T."/>
            <person name="Mallez S."/>
            <person name="Becker A."/>
            <person name="Gohl D.M."/>
            <person name="Silverstein K.A.T."/>
            <person name="Koren S."/>
            <person name="Bechman K.B."/>
            <person name="Herman A."/>
            <person name="Abrahante J.E."/>
            <person name="Garbe J."/>
        </authorList>
    </citation>
    <scope>NUCLEOTIDE SEQUENCE</scope>
    <source>
        <strain evidence="1">Duluth1</strain>
        <tissue evidence="1">Whole animal</tissue>
    </source>
</reference>
<name>A0A9D4NDN1_DREPO</name>
<organism evidence="1 2">
    <name type="scientific">Dreissena polymorpha</name>
    <name type="common">Zebra mussel</name>
    <name type="synonym">Mytilus polymorpha</name>
    <dbReference type="NCBI Taxonomy" id="45954"/>
    <lineage>
        <taxon>Eukaryota</taxon>
        <taxon>Metazoa</taxon>
        <taxon>Spiralia</taxon>
        <taxon>Lophotrochozoa</taxon>
        <taxon>Mollusca</taxon>
        <taxon>Bivalvia</taxon>
        <taxon>Autobranchia</taxon>
        <taxon>Heteroconchia</taxon>
        <taxon>Euheterodonta</taxon>
        <taxon>Imparidentia</taxon>
        <taxon>Neoheterodontei</taxon>
        <taxon>Myida</taxon>
        <taxon>Dreissenoidea</taxon>
        <taxon>Dreissenidae</taxon>
        <taxon>Dreissena</taxon>
    </lineage>
</organism>